<feature type="region of interest" description="Disordered" evidence="1">
    <location>
        <begin position="1"/>
        <end position="21"/>
    </location>
</feature>
<dbReference type="KEGG" id="apre:CNX65_21120"/>
<dbReference type="AlphaFoldDB" id="A0A290Z910"/>
<dbReference type="Pfam" id="PF13460">
    <property type="entry name" value="NAD_binding_10"/>
    <property type="match status" value="1"/>
</dbReference>
<name>A0A290Z910_9PSEU</name>
<dbReference type="PANTHER" id="PTHR43355:SF2">
    <property type="entry name" value="FLAVIN REDUCTASE (NADPH)"/>
    <property type="match status" value="1"/>
</dbReference>
<dbReference type="SUPFAM" id="SSF51735">
    <property type="entry name" value="NAD(P)-binding Rossmann-fold domains"/>
    <property type="match status" value="1"/>
</dbReference>
<gene>
    <name evidence="3" type="ORF">CNX65_21120</name>
</gene>
<evidence type="ECO:0000256" key="1">
    <source>
        <dbReference type="SAM" id="MobiDB-lite"/>
    </source>
</evidence>
<reference evidence="3" key="1">
    <citation type="submission" date="2017-09" db="EMBL/GenBank/DDBJ databases">
        <title>Complete Genome Sequence of ansamitocin-producing Bacterium Actinosynnema pretiosum X47.</title>
        <authorList>
            <person name="Cao G."/>
            <person name="Zong G."/>
            <person name="Zhong C."/>
            <person name="Fu J."/>
        </authorList>
    </citation>
    <scope>NUCLEOTIDE SEQUENCE [LARGE SCALE GENOMIC DNA]</scope>
    <source>
        <strain evidence="3">X47</strain>
    </source>
</reference>
<protein>
    <submittedName>
        <fullName evidence="3">Flavin reductase</fullName>
    </submittedName>
</protein>
<feature type="compositionally biased region" description="Basic residues" evidence="1">
    <location>
        <begin position="9"/>
        <end position="21"/>
    </location>
</feature>
<dbReference type="GO" id="GO:0016646">
    <property type="term" value="F:oxidoreductase activity, acting on the CH-NH group of donors, NAD or NADP as acceptor"/>
    <property type="evidence" value="ECO:0007669"/>
    <property type="project" value="TreeGrafter"/>
</dbReference>
<evidence type="ECO:0000259" key="2">
    <source>
        <dbReference type="Pfam" id="PF13460"/>
    </source>
</evidence>
<organism evidence="3 4">
    <name type="scientific">Actinosynnema pretiosum</name>
    <dbReference type="NCBI Taxonomy" id="42197"/>
    <lineage>
        <taxon>Bacteria</taxon>
        <taxon>Bacillati</taxon>
        <taxon>Actinomycetota</taxon>
        <taxon>Actinomycetes</taxon>
        <taxon>Pseudonocardiales</taxon>
        <taxon>Pseudonocardiaceae</taxon>
        <taxon>Actinosynnema</taxon>
    </lineage>
</organism>
<proteinExistence type="predicted"/>
<dbReference type="InterPro" id="IPR051606">
    <property type="entry name" value="Polyketide_Oxido-like"/>
</dbReference>
<dbReference type="InterPro" id="IPR016040">
    <property type="entry name" value="NAD(P)-bd_dom"/>
</dbReference>
<keyword evidence="4" id="KW-1185">Reference proteome</keyword>
<dbReference type="EMBL" id="CP023445">
    <property type="protein sequence ID" value="ATE55476.1"/>
    <property type="molecule type" value="Genomic_DNA"/>
</dbReference>
<dbReference type="Proteomes" id="UP000218505">
    <property type="component" value="Chromosome"/>
</dbReference>
<sequence>MDRRERRLPGRRAGRARAGRGRAGRAVNGLRLVVLGATGGVGGHVVAHALRRGHSVTALSRDPRGLPGHGSLRVAAVDVRDRDAVAEALAGSDAVVSALGNPPRSGPGVLAAGAASLVAAAPPRLVWLGAHGTGPSATAATSALLRLALGAEEVADKVAADALVLAAGGTVVHAGPLTGPAVDRTTLGAVALGTVAPGTVAPGTVASDAVILGVTALNTTAPDTAIPEGARLLPLGARRLPRPVRRATLAALLLAEAEQPAHAGAVALAAG</sequence>
<dbReference type="Gene3D" id="3.40.50.720">
    <property type="entry name" value="NAD(P)-binding Rossmann-like Domain"/>
    <property type="match status" value="1"/>
</dbReference>
<evidence type="ECO:0000313" key="3">
    <source>
        <dbReference type="EMBL" id="ATE55476.1"/>
    </source>
</evidence>
<dbReference type="PANTHER" id="PTHR43355">
    <property type="entry name" value="FLAVIN REDUCTASE (NADPH)"/>
    <property type="match status" value="1"/>
</dbReference>
<dbReference type="InterPro" id="IPR036291">
    <property type="entry name" value="NAD(P)-bd_dom_sf"/>
</dbReference>
<accession>A0A290Z910</accession>
<evidence type="ECO:0000313" key="4">
    <source>
        <dbReference type="Proteomes" id="UP000218505"/>
    </source>
</evidence>
<feature type="domain" description="NAD(P)-binding" evidence="2">
    <location>
        <begin position="36"/>
        <end position="166"/>
    </location>
</feature>